<sequence>MNIACIQMDIAFGAPEKNKQTIVRYMEQMARDVDVVVLPELWTTGYDLTRLTDIADENGEDTKTFLSSLARTYDVHIVGGSVAKKTDKQMTNTMYVVDRHGHVVSEYSKLHLFKLMDEHTYLQAGETLGVFELAHTTCAGVICYDIRFPEWIRAHTLHGAEVLFVVAEWPLARLHHWRTLLMARAIENQCYVVACNRAGKDPNNTFAGHSMIIDPWGNVLAEGDEQEAVIAANIDINEVQHVRGRIPIFADRRPDVYKIFEKKD</sequence>
<dbReference type="GO" id="GO:0016787">
    <property type="term" value="F:hydrolase activity"/>
    <property type="evidence" value="ECO:0007669"/>
    <property type="project" value="UniProtKB-KW"/>
</dbReference>
<evidence type="ECO:0000313" key="4">
    <source>
        <dbReference type="Proteomes" id="UP000032047"/>
    </source>
</evidence>
<name>A0A0D0GWR3_9BACL</name>
<dbReference type="Gene3D" id="3.60.110.10">
    <property type="entry name" value="Carbon-nitrogen hydrolase"/>
    <property type="match status" value="1"/>
</dbReference>
<organism evidence="3 4">
    <name type="scientific">Anoxybacillus ayderensis</name>
    <dbReference type="NCBI Taxonomy" id="265546"/>
    <lineage>
        <taxon>Bacteria</taxon>
        <taxon>Bacillati</taxon>
        <taxon>Bacillota</taxon>
        <taxon>Bacilli</taxon>
        <taxon>Bacillales</taxon>
        <taxon>Anoxybacillaceae</taxon>
        <taxon>Anoxybacillus</taxon>
    </lineage>
</organism>
<keyword evidence="4" id="KW-1185">Reference proteome</keyword>
<comment type="caution">
    <text evidence="3">The sequence shown here is derived from an EMBL/GenBank/DDBJ whole genome shotgun (WGS) entry which is preliminary data.</text>
</comment>
<dbReference type="CDD" id="cd07583">
    <property type="entry name" value="nitrilase_5"/>
    <property type="match status" value="1"/>
</dbReference>
<evidence type="ECO:0000256" key="1">
    <source>
        <dbReference type="ARBA" id="ARBA00010613"/>
    </source>
</evidence>
<dbReference type="PANTHER" id="PTHR23088:SF27">
    <property type="entry name" value="DEAMINATED GLUTATHIONE AMIDASE"/>
    <property type="match status" value="1"/>
</dbReference>
<gene>
    <name evidence="3" type="ORF">JV16_02561</name>
</gene>
<dbReference type="PROSITE" id="PS50263">
    <property type="entry name" value="CN_HYDROLASE"/>
    <property type="match status" value="1"/>
</dbReference>
<dbReference type="SUPFAM" id="SSF56317">
    <property type="entry name" value="Carbon-nitrogen hydrolase"/>
    <property type="match status" value="1"/>
</dbReference>
<comment type="similarity">
    <text evidence="1">Belongs to the carbon-nitrogen hydrolase superfamily. NIT1/NIT2 family.</text>
</comment>
<dbReference type="RefSeq" id="WP_042536136.1">
    <property type="nucleotide sequence ID" value="NZ_JXTG01000020.1"/>
</dbReference>
<reference evidence="3 4" key="1">
    <citation type="submission" date="2015-01" db="EMBL/GenBank/DDBJ databases">
        <title>Genome sequence of Anoxybacillus ayderensis strain AB04.</title>
        <authorList>
            <person name="Belduz A.O."/>
            <person name="Canakci S."/>
            <person name="Chan K.-G."/>
            <person name="Kahar U.M."/>
            <person name="Yaakob A.S."/>
            <person name="Chan C.S."/>
            <person name="Goh K.M."/>
        </authorList>
    </citation>
    <scope>NUCLEOTIDE SEQUENCE [LARGE SCALE GENOMIC DNA]</scope>
    <source>
        <strain evidence="3 4">AB04</strain>
    </source>
</reference>
<proteinExistence type="inferred from homology"/>
<dbReference type="Pfam" id="PF00795">
    <property type="entry name" value="CN_hydrolase"/>
    <property type="match status" value="1"/>
</dbReference>
<dbReference type="PANTHER" id="PTHR23088">
    <property type="entry name" value="NITRILASE-RELATED"/>
    <property type="match status" value="1"/>
</dbReference>
<dbReference type="PATRIC" id="fig|265546.4.peg.2575"/>
<feature type="domain" description="CN hydrolase" evidence="2">
    <location>
        <begin position="1"/>
        <end position="236"/>
    </location>
</feature>
<dbReference type="AlphaFoldDB" id="A0A0D0GWR3"/>
<dbReference type="InterPro" id="IPR003010">
    <property type="entry name" value="C-N_Hydrolase"/>
</dbReference>
<accession>A0A0D0GWR3</accession>
<evidence type="ECO:0000313" key="3">
    <source>
        <dbReference type="EMBL" id="KIP20236.1"/>
    </source>
</evidence>
<dbReference type="Proteomes" id="UP000032047">
    <property type="component" value="Unassembled WGS sequence"/>
</dbReference>
<keyword evidence="3" id="KW-0378">Hydrolase</keyword>
<evidence type="ECO:0000259" key="2">
    <source>
        <dbReference type="PROSITE" id="PS50263"/>
    </source>
</evidence>
<protein>
    <submittedName>
        <fullName evidence="3">(R)-stereoselective amidase</fullName>
        <ecNumber evidence="3">3.5.1.100</ecNumber>
    </submittedName>
</protein>
<dbReference type="EC" id="3.5.1.100" evidence="3"/>
<dbReference type="InterPro" id="IPR036526">
    <property type="entry name" value="C-N_Hydrolase_sf"/>
</dbReference>
<dbReference type="EMBL" id="JXTG01000020">
    <property type="protein sequence ID" value="KIP20236.1"/>
    <property type="molecule type" value="Genomic_DNA"/>
</dbReference>